<dbReference type="PANTHER" id="PTHR43855">
    <property type="entry name" value="THIOSULFATE SULFURTRANSFERASE"/>
    <property type="match status" value="1"/>
</dbReference>
<evidence type="ECO:0000313" key="5">
    <source>
        <dbReference type="Proteomes" id="UP000244446"/>
    </source>
</evidence>
<evidence type="ECO:0000313" key="4">
    <source>
        <dbReference type="EMBL" id="PVA09404.1"/>
    </source>
</evidence>
<gene>
    <name evidence="4" type="ORF">DC366_13500</name>
</gene>
<dbReference type="SUPFAM" id="SSF52821">
    <property type="entry name" value="Rhodanese/Cell cycle control phosphatase"/>
    <property type="match status" value="2"/>
</dbReference>
<evidence type="ECO:0000256" key="2">
    <source>
        <dbReference type="SAM" id="SignalP"/>
    </source>
</evidence>
<feature type="domain" description="Rhodanese" evidence="3">
    <location>
        <begin position="46"/>
        <end position="150"/>
    </location>
</feature>
<feature type="signal peptide" evidence="2">
    <location>
        <begin position="1"/>
        <end position="22"/>
    </location>
</feature>
<keyword evidence="4" id="KW-0808">Transferase</keyword>
<evidence type="ECO:0000259" key="3">
    <source>
        <dbReference type="PROSITE" id="PS50206"/>
    </source>
</evidence>
<dbReference type="AlphaFoldDB" id="A0A2T7G4R2"/>
<dbReference type="PROSITE" id="PS50206">
    <property type="entry name" value="RHODANESE_3"/>
    <property type="match status" value="2"/>
</dbReference>
<comment type="caution">
    <text evidence="4">The sequence shown here is derived from an EMBL/GenBank/DDBJ whole genome shotgun (WGS) entry which is preliminary data.</text>
</comment>
<dbReference type="InterPro" id="IPR051126">
    <property type="entry name" value="Thiosulfate_sulfurtransferase"/>
</dbReference>
<dbReference type="Gene3D" id="3.40.250.10">
    <property type="entry name" value="Rhodanese-like domain"/>
    <property type="match status" value="2"/>
</dbReference>
<keyword evidence="1" id="KW-0677">Repeat</keyword>
<dbReference type="InterPro" id="IPR036873">
    <property type="entry name" value="Rhodanese-like_dom_sf"/>
</dbReference>
<dbReference type="GO" id="GO:0016740">
    <property type="term" value="F:transferase activity"/>
    <property type="evidence" value="ECO:0007669"/>
    <property type="project" value="UniProtKB-KW"/>
</dbReference>
<reference evidence="4 5" key="1">
    <citation type="submission" date="2018-04" db="EMBL/GenBank/DDBJ databases">
        <title>Pelagivirga bohaiensis gen. nov., sp. nov., a bacterium isolated from the Bohai Sea.</title>
        <authorList>
            <person name="Ji X."/>
        </authorList>
    </citation>
    <scope>NUCLEOTIDE SEQUENCE [LARGE SCALE GENOMIC DNA]</scope>
    <source>
        <strain evidence="4 5">BH-SD19</strain>
    </source>
</reference>
<dbReference type="Pfam" id="PF00581">
    <property type="entry name" value="Rhodanese"/>
    <property type="match status" value="2"/>
</dbReference>
<sequence>MKRLILSFLTGAAAMLATSALAQEFGPLVSPAELAELAKGAQARDILDIRAEGFDAGHITGALAAPYSLFRGPADNPGAVPAVADLEALLERLGLEPSEPVVIVSQGDTDTDFGAAARVYWTLKSTGFTQLAVLNGGATAWVNAGLPLSKDAAQPAPSALDISWDDTWTADTATIERAVSGQEAATLIDARPAPFFEGKKAHDAADRPGTLPGAQNLPHTEFFRPGATAIGGEMSVAALKARLGADTGAPLVSFCNTGHWAATDWFAMSELAGIENVKLYPGSMVEYSQTGGEMQNQPGLFANFWNQLTGGN</sequence>
<feature type="domain" description="Rhodanese" evidence="3">
    <location>
        <begin position="181"/>
        <end position="296"/>
    </location>
</feature>
<dbReference type="OrthoDB" id="9781034at2"/>
<dbReference type="RefSeq" id="WP_108692757.1">
    <property type="nucleotide sequence ID" value="NZ_QCYH01000008.1"/>
</dbReference>
<proteinExistence type="predicted"/>
<keyword evidence="2" id="KW-0732">Signal</keyword>
<dbReference type="SMART" id="SM00450">
    <property type="entry name" value="RHOD"/>
    <property type="match status" value="2"/>
</dbReference>
<feature type="chain" id="PRO_5015614122" evidence="2">
    <location>
        <begin position="23"/>
        <end position="312"/>
    </location>
</feature>
<keyword evidence="5" id="KW-1185">Reference proteome</keyword>
<dbReference type="InterPro" id="IPR001763">
    <property type="entry name" value="Rhodanese-like_dom"/>
</dbReference>
<protein>
    <submittedName>
        <fullName evidence="4">Sulfurtransferase</fullName>
    </submittedName>
</protein>
<dbReference type="Proteomes" id="UP000244446">
    <property type="component" value="Unassembled WGS sequence"/>
</dbReference>
<accession>A0A2T7G4R2</accession>
<organism evidence="4 5">
    <name type="scientific">Pelagivirga sediminicola</name>
    <dbReference type="NCBI Taxonomy" id="2170575"/>
    <lineage>
        <taxon>Bacteria</taxon>
        <taxon>Pseudomonadati</taxon>
        <taxon>Pseudomonadota</taxon>
        <taxon>Alphaproteobacteria</taxon>
        <taxon>Rhodobacterales</taxon>
        <taxon>Paracoccaceae</taxon>
        <taxon>Pelagivirga</taxon>
    </lineage>
</organism>
<evidence type="ECO:0000256" key="1">
    <source>
        <dbReference type="ARBA" id="ARBA00022737"/>
    </source>
</evidence>
<dbReference type="PANTHER" id="PTHR43855:SF1">
    <property type="entry name" value="THIOSULFATE SULFURTRANSFERASE"/>
    <property type="match status" value="1"/>
</dbReference>
<name>A0A2T7G4R2_9RHOB</name>
<dbReference type="EMBL" id="QCYH01000008">
    <property type="protein sequence ID" value="PVA09404.1"/>
    <property type="molecule type" value="Genomic_DNA"/>
</dbReference>